<name>A0A1R2BUJ5_9CILI</name>
<keyword evidence="4 8" id="KW-0547">Nucleotide-binding</keyword>
<evidence type="ECO:0000256" key="7">
    <source>
        <dbReference type="ARBA" id="ARBA00023860"/>
    </source>
</evidence>
<keyword evidence="5" id="KW-0418">Kinase</keyword>
<evidence type="ECO:0000259" key="10">
    <source>
        <dbReference type="PROSITE" id="PS50011"/>
    </source>
</evidence>
<keyword evidence="3" id="KW-0808">Transferase</keyword>
<evidence type="ECO:0000256" key="3">
    <source>
        <dbReference type="ARBA" id="ARBA00022679"/>
    </source>
</evidence>
<evidence type="ECO:0000313" key="11">
    <source>
        <dbReference type="EMBL" id="OMJ80499.1"/>
    </source>
</evidence>
<dbReference type="Proteomes" id="UP000187209">
    <property type="component" value="Unassembled WGS sequence"/>
</dbReference>
<accession>A0A1R2BUJ5</accession>
<dbReference type="InterPro" id="IPR000719">
    <property type="entry name" value="Prot_kinase_dom"/>
</dbReference>
<evidence type="ECO:0000256" key="6">
    <source>
        <dbReference type="ARBA" id="ARBA00022840"/>
    </source>
</evidence>
<evidence type="ECO:0000256" key="9">
    <source>
        <dbReference type="RuleBase" id="RU000304"/>
    </source>
</evidence>
<dbReference type="PANTHER" id="PTHR11909">
    <property type="entry name" value="CASEIN KINASE-RELATED"/>
    <property type="match status" value="1"/>
</dbReference>
<organism evidence="11 12">
    <name type="scientific">Stentor coeruleus</name>
    <dbReference type="NCBI Taxonomy" id="5963"/>
    <lineage>
        <taxon>Eukaryota</taxon>
        <taxon>Sar</taxon>
        <taxon>Alveolata</taxon>
        <taxon>Ciliophora</taxon>
        <taxon>Postciliodesmatophora</taxon>
        <taxon>Heterotrichea</taxon>
        <taxon>Heterotrichida</taxon>
        <taxon>Stentoridae</taxon>
        <taxon>Stentor</taxon>
    </lineage>
</organism>
<dbReference type="PROSITE" id="PS00108">
    <property type="entry name" value="PROTEIN_KINASE_ST"/>
    <property type="match status" value="1"/>
</dbReference>
<keyword evidence="12" id="KW-1185">Reference proteome</keyword>
<gene>
    <name evidence="11" type="ORF">SteCoe_19249</name>
</gene>
<dbReference type="FunFam" id="1.10.510.10:FF:000596">
    <property type="entry name" value="CK1 family protein kinase"/>
    <property type="match status" value="1"/>
</dbReference>
<dbReference type="AlphaFoldDB" id="A0A1R2BUJ5"/>
<dbReference type="PROSITE" id="PS50011">
    <property type="entry name" value="PROTEIN_KINASE_DOM"/>
    <property type="match status" value="1"/>
</dbReference>
<sequence length="322" mass="37203">MEKHIGRKFRLSRKIGKGSFGEIFQGVNMETNESVAIKLESKSINHPQLQYEARIYRILEGIQGIPSIYWYGTEGDHNIMVMDLLGPSLEDLNHLCNRKMSMKSVLMLADQLLSLLEAIHEKNFIHRDIKPENFLIGLGSKAGAVFAIDFGLAKRYRDGKTNQHIPFRDGKNLTGTARYVSIYTHMGYEQSRRDDLEGLAYMLIYLVQGKLPWQGASGATKEQKYRQIFLKKSSTSAEDLCSGLPIEFKNFLNYSKSIKFEDNPDYPSIRNSFKDAFERENFSYDSIFDWTRLTVRKDSLNFEDYNKPIKKENSDKEECKEL</sequence>
<dbReference type="InterPro" id="IPR017441">
    <property type="entry name" value="Protein_kinase_ATP_BS"/>
</dbReference>
<keyword evidence="6 8" id="KW-0067">ATP-binding</keyword>
<evidence type="ECO:0000256" key="1">
    <source>
        <dbReference type="ARBA" id="ARBA00012513"/>
    </source>
</evidence>
<dbReference type="SMART" id="SM00220">
    <property type="entry name" value="S_TKc"/>
    <property type="match status" value="1"/>
</dbReference>
<dbReference type="Pfam" id="PF00069">
    <property type="entry name" value="Pkinase"/>
    <property type="match status" value="1"/>
</dbReference>
<dbReference type="InterPro" id="IPR011009">
    <property type="entry name" value="Kinase-like_dom_sf"/>
</dbReference>
<keyword evidence="2 9" id="KW-0723">Serine/threonine-protein kinase</keyword>
<evidence type="ECO:0000256" key="8">
    <source>
        <dbReference type="PROSITE-ProRule" id="PRU10141"/>
    </source>
</evidence>
<dbReference type="SUPFAM" id="SSF56112">
    <property type="entry name" value="Protein kinase-like (PK-like)"/>
    <property type="match status" value="1"/>
</dbReference>
<evidence type="ECO:0000256" key="5">
    <source>
        <dbReference type="ARBA" id="ARBA00022777"/>
    </source>
</evidence>
<feature type="domain" description="Protein kinase" evidence="10">
    <location>
        <begin position="9"/>
        <end position="278"/>
    </location>
</feature>
<dbReference type="EMBL" id="MPUH01000421">
    <property type="protein sequence ID" value="OMJ80499.1"/>
    <property type="molecule type" value="Genomic_DNA"/>
</dbReference>
<dbReference type="GO" id="GO:0004674">
    <property type="term" value="F:protein serine/threonine kinase activity"/>
    <property type="evidence" value="ECO:0007669"/>
    <property type="project" value="UniProtKB-KW"/>
</dbReference>
<evidence type="ECO:0000256" key="4">
    <source>
        <dbReference type="ARBA" id="ARBA00022741"/>
    </source>
</evidence>
<comment type="caution">
    <text evidence="11">The sequence shown here is derived from an EMBL/GenBank/DDBJ whole genome shotgun (WGS) entry which is preliminary data.</text>
</comment>
<dbReference type="PROSITE" id="PS00107">
    <property type="entry name" value="PROTEIN_KINASE_ATP"/>
    <property type="match status" value="1"/>
</dbReference>
<comment type="similarity">
    <text evidence="9">Belongs to the protein kinase superfamily.</text>
</comment>
<feature type="binding site" evidence="8">
    <location>
        <position position="38"/>
    </location>
    <ligand>
        <name>ATP</name>
        <dbReference type="ChEBI" id="CHEBI:30616"/>
    </ligand>
</feature>
<dbReference type="GO" id="GO:0005524">
    <property type="term" value="F:ATP binding"/>
    <property type="evidence" value="ECO:0007669"/>
    <property type="project" value="UniProtKB-UniRule"/>
</dbReference>
<dbReference type="InterPro" id="IPR008271">
    <property type="entry name" value="Ser/Thr_kinase_AS"/>
</dbReference>
<dbReference type="FunFam" id="3.30.200.20:FF:000538">
    <property type="entry name" value="Putative Casein kinase I"/>
    <property type="match status" value="1"/>
</dbReference>
<dbReference type="EC" id="2.7.11.1" evidence="1"/>
<reference evidence="11 12" key="1">
    <citation type="submission" date="2016-11" db="EMBL/GenBank/DDBJ databases">
        <title>The macronuclear genome of Stentor coeruleus: a giant cell with tiny introns.</title>
        <authorList>
            <person name="Slabodnick M."/>
            <person name="Ruby J.G."/>
            <person name="Reiff S.B."/>
            <person name="Swart E.C."/>
            <person name="Gosai S."/>
            <person name="Prabakaran S."/>
            <person name="Witkowska E."/>
            <person name="Larue G.E."/>
            <person name="Fisher S."/>
            <person name="Freeman R.M."/>
            <person name="Gunawardena J."/>
            <person name="Chu W."/>
            <person name="Stover N.A."/>
            <person name="Gregory B.D."/>
            <person name="Nowacki M."/>
            <person name="Derisi J."/>
            <person name="Roy S.W."/>
            <person name="Marshall W.F."/>
            <person name="Sood P."/>
        </authorList>
    </citation>
    <scope>NUCLEOTIDE SEQUENCE [LARGE SCALE GENOMIC DNA]</scope>
    <source>
        <strain evidence="11">WM001</strain>
    </source>
</reference>
<evidence type="ECO:0000313" key="12">
    <source>
        <dbReference type="Proteomes" id="UP000187209"/>
    </source>
</evidence>
<dbReference type="Gene3D" id="1.10.510.10">
    <property type="entry name" value="Transferase(Phosphotransferase) domain 1"/>
    <property type="match status" value="1"/>
</dbReference>
<proteinExistence type="inferred from homology"/>
<evidence type="ECO:0000256" key="2">
    <source>
        <dbReference type="ARBA" id="ARBA00022527"/>
    </source>
</evidence>
<protein>
    <recommendedName>
        <fullName evidence="7">Casein kinase I</fullName>
        <ecNumber evidence="1">2.7.11.1</ecNumber>
    </recommendedName>
</protein>
<dbReference type="InterPro" id="IPR050235">
    <property type="entry name" value="CK1_Ser-Thr_kinase"/>
</dbReference>
<dbReference type="CDD" id="cd14016">
    <property type="entry name" value="STKc_CK1"/>
    <property type="match status" value="1"/>
</dbReference>